<dbReference type="EMBL" id="ADBV01014913">
    <property type="protein sequence ID" value="EJW73006.1"/>
    <property type="molecule type" value="Genomic_DNA"/>
</dbReference>
<dbReference type="InterPro" id="IPR000008">
    <property type="entry name" value="C2_dom"/>
</dbReference>
<dbReference type="GO" id="GO:0048167">
    <property type="term" value="P:regulation of synaptic plasticity"/>
    <property type="evidence" value="ECO:0007669"/>
    <property type="project" value="TreeGrafter"/>
</dbReference>
<sequence>ISLYYGAAERQLVVTIRHAIDLPPRPDGTARNPYIKLFLLPDRSEKSRRQSAVLVETCNPIWNEPFYYHGLTKPMLMERVLEVFYSFFL</sequence>
<organism evidence="4 5">
    <name type="scientific">Wuchereria bancrofti</name>
    <dbReference type="NCBI Taxonomy" id="6293"/>
    <lineage>
        <taxon>Eukaryota</taxon>
        <taxon>Metazoa</taxon>
        <taxon>Ecdysozoa</taxon>
        <taxon>Nematoda</taxon>
        <taxon>Chromadorea</taxon>
        <taxon>Rhabditida</taxon>
        <taxon>Spirurina</taxon>
        <taxon>Spiruromorpha</taxon>
        <taxon>Filarioidea</taxon>
        <taxon>Onchocercidae</taxon>
        <taxon>Wuchereria</taxon>
    </lineage>
</organism>
<dbReference type="InterPro" id="IPR035892">
    <property type="entry name" value="C2_domain_sf"/>
</dbReference>
<keyword evidence="1" id="KW-0770">Synapse</keyword>
<evidence type="ECO:0000256" key="1">
    <source>
        <dbReference type="ARBA" id="ARBA00023018"/>
    </source>
</evidence>
<dbReference type="GO" id="GO:0031267">
    <property type="term" value="F:small GTPase binding"/>
    <property type="evidence" value="ECO:0007669"/>
    <property type="project" value="InterPro"/>
</dbReference>
<evidence type="ECO:0000313" key="5">
    <source>
        <dbReference type="Proteomes" id="UP000004810"/>
    </source>
</evidence>
<dbReference type="AlphaFoldDB" id="J9DTM6"/>
<dbReference type="GO" id="GO:0048791">
    <property type="term" value="P:calcium ion-regulated exocytosis of neurotransmitter"/>
    <property type="evidence" value="ECO:0007669"/>
    <property type="project" value="TreeGrafter"/>
</dbReference>
<feature type="domain" description="C2" evidence="3">
    <location>
        <begin position="1"/>
        <end position="89"/>
    </location>
</feature>
<dbReference type="GO" id="GO:0042734">
    <property type="term" value="C:presynaptic membrane"/>
    <property type="evidence" value="ECO:0007669"/>
    <property type="project" value="TreeGrafter"/>
</dbReference>
<dbReference type="Pfam" id="PF00168">
    <property type="entry name" value="C2"/>
    <property type="match status" value="1"/>
</dbReference>
<evidence type="ECO:0000259" key="3">
    <source>
        <dbReference type="PROSITE" id="PS50004"/>
    </source>
</evidence>
<dbReference type="Proteomes" id="UP000004810">
    <property type="component" value="Unassembled WGS sequence"/>
</dbReference>
<dbReference type="GO" id="GO:0048788">
    <property type="term" value="C:cytoskeleton of presynaptic active zone"/>
    <property type="evidence" value="ECO:0007669"/>
    <property type="project" value="TreeGrafter"/>
</dbReference>
<dbReference type="PANTHER" id="PTHR12157:SF21">
    <property type="entry name" value="RAB3 INTERACTING MOLECULE, ISOFORM F"/>
    <property type="match status" value="1"/>
</dbReference>
<comment type="subcellular location">
    <subcellularLocation>
        <location evidence="2">Synapse</location>
    </subcellularLocation>
</comment>
<dbReference type="PANTHER" id="PTHR12157">
    <property type="entry name" value="REGULATING SYNAPTIC MEMBRANE EXOCYTOSIS PROTEIN"/>
    <property type="match status" value="1"/>
</dbReference>
<protein>
    <recommendedName>
        <fullName evidence="3">C2 domain-containing protein</fullName>
    </recommendedName>
</protein>
<reference evidence="5" key="1">
    <citation type="submission" date="2012-08" db="EMBL/GenBank/DDBJ databases">
        <title>The Genome Sequence of Wuchereria bancrofti.</title>
        <authorList>
            <person name="Nutman T.B."/>
            <person name="Fink D.L."/>
            <person name="Russ C."/>
            <person name="Young S."/>
            <person name="Zeng Q."/>
            <person name="Koehrsen M."/>
            <person name="Alvarado L."/>
            <person name="Berlin A."/>
            <person name="Chapman S.B."/>
            <person name="Chen Z."/>
            <person name="Freedman E."/>
            <person name="Gellesch M."/>
            <person name="Goldberg J."/>
            <person name="Griggs A."/>
            <person name="Gujja S."/>
            <person name="Heilman E.R."/>
            <person name="Heiman D."/>
            <person name="Hepburn T."/>
            <person name="Howarth C."/>
            <person name="Jen D."/>
            <person name="Larson L."/>
            <person name="Lewis B."/>
            <person name="Mehta T."/>
            <person name="Park D."/>
            <person name="Pearson M."/>
            <person name="Roberts A."/>
            <person name="Saif S."/>
            <person name="Shea T."/>
            <person name="Shenoy N."/>
            <person name="Sisk P."/>
            <person name="Stolte C."/>
            <person name="Sykes S."/>
            <person name="Walk T."/>
            <person name="White J."/>
            <person name="Yandava C."/>
            <person name="Haas B."/>
            <person name="Henn M.R."/>
            <person name="Nusbaum C."/>
            <person name="Birren B."/>
        </authorList>
    </citation>
    <scope>NUCLEOTIDE SEQUENCE [LARGE SCALE GENOMIC DNA]</scope>
    <source>
        <strain evidence="5">NA</strain>
    </source>
</reference>
<dbReference type="PROSITE" id="PS50004">
    <property type="entry name" value="C2"/>
    <property type="match status" value="1"/>
</dbReference>
<proteinExistence type="predicted"/>
<dbReference type="GO" id="GO:0042391">
    <property type="term" value="P:regulation of membrane potential"/>
    <property type="evidence" value="ECO:0007669"/>
    <property type="project" value="TreeGrafter"/>
</dbReference>
<evidence type="ECO:0000256" key="2">
    <source>
        <dbReference type="ARBA" id="ARBA00034103"/>
    </source>
</evidence>
<comment type="caution">
    <text evidence="4">The sequence shown here is derived from an EMBL/GenBank/DDBJ whole genome shotgun (WGS) entry which is preliminary data.</text>
</comment>
<feature type="non-terminal residue" evidence="4">
    <location>
        <position position="1"/>
    </location>
</feature>
<dbReference type="SUPFAM" id="SSF49562">
    <property type="entry name" value="C2 domain (Calcium/lipid-binding domain, CaLB)"/>
    <property type="match status" value="1"/>
</dbReference>
<gene>
    <name evidence="4" type="ORF">WUBG_16087</name>
</gene>
<accession>J9DTM6</accession>
<evidence type="ECO:0000313" key="4">
    <source>
        <dbReference type="EMBL" id="EJW73006.1"/>
    </source>
</evidence>
<dbReference type="InterPro" id="IPR039032">
    <property type="entry name" value="Rim-like"/>
</dbReference>
<name>J9DTM6_WUCBA</name>
<dbReference type="GO" id="GO:0050806">
    <property type="term" value="P:positive regulation of synaptic transmission"/>
    <property type="evidence" value="ECO:0007669"/>
    <property type="project" value="TreeGrafter"/>
</dbReference>
<dbReference type="GO" id="GO:0044325">
    <property type="term" value="F:transmembrane transporter binding"/>
    <property type="evidence" value="ECO:0007669"/>
    <property type="project" value="TreeGrafter"/>
</dbReference>
<dbReference type="Gene3D" id="2.60.40.150">
    <property type="entry name" value="C2 domain"/>
    <property type="match status" value="1"/>
</dbReference>